<organism evidence="2 3">
    <name type="scientific">Cardiocondyla obscurior</name>
    <dbReference type="NCBI Taxonomy" id="286306"/>
    <lineage>
        <taxon>Eukaryota</taxon>
        <taxon>Metazoa</taxon>
        <taxon>Ecdysozoa</taxon>
        <taxon>Arthropoda</taxon>
        <taxon>Hexapoda</taxon>
        <taxon>Insecta</taxon>
        <taxon>Pterygota</taxon>
        <taxon>Neoptera</taxon>
        <taxon>Endopterygota</taxon>
        <taxon>Hymenoptera</taxon>
        <taxon>Apocrita</taxon>
        <taxon>Aculeata</taxon>
        <taxon>Formicoidea</taxon>
        <taxon>Formicidae</taxon>
        <taxon>Myrmicinae</taxon>
        <taxon>Cardiocondyla</taxon>
    </lineage>
</organism>
<proteinExistence type="predicted"/>
<evidence type="ECO:0000256" key="1">
    <source>
        <dbReference type="SAM" id="MobiDB-lite"/>
    </source>
</evidence>
<dbReference type="EMBL" id="JADYXP020000005">
    <property type="protein sequence ID" value="KAL0123726.1"/>
    <property type="molecule type" value="Genomic_DNA"/>
</dbReference>
<feature type="compositionally biased region" description="Basic and acidic residues" evidence="1">
    <location>
        <begin position="57"/>
        <end position="69"/>
    </location>
</feature>
<evidence type="ECO:0000313" key="2">
    <source>
        <dbReference type="EMBL" id="KAL0123726.1"/>
    </source>
</evidence>
<sequence>MHVRTRQCPRRLTVTVSASEEETHYVQSTSVALGSDFSRISRARRGTREKRKKKTKEKAQRAAPRRDTPFRSLKGRSYCSLCRVPGNGRKSKAHPFASVKTLN</sequence>
<feature type="region of interest" description="Disordered" evidence="1">
    <location>
        <begin position="36"/>
        <end position="71"/>
    </location>
</feature>
<comment type="caution">
    <text evidence="2">The sequence shown here is derived from an EMBL/GenBank/DDBJ whole genome shotgun (WGS) entry which is preliminary data.</text>
</comment>
<reference evidence="2 3" key="1">
    <citation type="submission" date="2023-03" db="EMBL/GenBank/DDBJ databases">
        <title>High recombination rates correlate with genetic variation in Cardiocondyla obscurior ants.</title>
        <authorList>
            <person name="Errbii M."/>
        </authorList>
    </citation>
    <scope>NUCLEOTIDE SEQUENCE [LARGE SCALE GENOMIC DNA]</scope>
    <source>
        <strain evidence="2">Alpha-2009</strain>
        <tissue evidence="2">Whole body</tissue>
    </source>
</reference>
<dbReference type="Proteomes" id="UP001430953">
    <property type="component" value="Unassembled WGS sequence"/>
</dbReference>
<gene>
    <name evidence="2" type="ORF">PUN28_005910</name>
</gene>
<accession>A0AAW2G662</accession>
<protein>
    <submittedName>
        <fullName evidence="2">Uncharacterized protein</fullName>
    </submittedName>
</protein>
<evidence type="ECO:0000313" key="3">
    <source>
        <dbReference type="Proteomes" id="UP001430953"/>
    </source>
</evidence>
<dbReference type="AlphaFoldDB" id="A0AAW2G662"/>
<keyword evidence="3" id="KW-1185">Reference proteome</keyword>
<name>A0AAW2G662_9HYME</name>
<feature type="compositionally biased region" description="Basic residues" evidence="1">
    <location>
        <begin position="41"/>
        <end position="56"/>
    </location>
</feature>